<proteinExistence type="predicted"/>
<evidence type="ECO:0000313" key="3">
    <source>
        <dbReference type="Proteomes" id="UP001590951"/>
    </source>
</evidence>
<accession>A0ABR4BAL9</accession>
<feature type="region of interest" description="Disordered" evidence="1">
    <location>
        <begin position="61"/>
        <end position="137"/>
    </location>
</feature>
<evidence type="ECO:0000313" key="2">
    <source>
        <dbReference type="EMBL" id="KAL2053911.1"/>
    </source>
</evidence>
<organism evidence="2 3">
    <name type="scientific">Lepraria finkii</name>
    <dbReference type="NCBI Taxonomy" id="1340010"/>
    <lineage>
        <taxon>Eukaryota</taxon>
        <taxon>Fungi</taxon>
        <taxon>Dikarya</taxon>
        <taxon>Ascomycota</taxon>
        <taxon>Pezizomycotina</taxon>
        <taxon>Lecanoromycetes</taxon>
        <taxon>OSLEUM clade</taxon>
        <taxon>Lecanoromycetidae</taxon>
        <taxon>Lecanorales</taxon>
        <taxon>Lecanorineae</taxon>
        <taxon>Stereocaulaceae</taxon>
        <taxon>Lepraria</taxon>
    </lineage>
</organism>
<comment type="caution">
    <text evidence="2">The sequence shown here is derived from an EMBL/GenBank/DDBJ whole genome shotgun (WGS) entry which is preliminary data.</text>
</comment>
<feature type="compositionally biased region" description="Polar residues" evidence="1">
    <location>
        <begin position="61"/>
        <end position="74"/>
    </location>
</feature>
<gene>
    <name evidence="2" type="ORF">ABVK25_005840</name>
</gene>
<protein>
    <submittedName>
        <fullName evidence="2">Uncharacterized protein</fullName>
    </submittedName>
</protein>
<reference evidence="2 3" key="1">
    <citation type="submission" date="2024-09" db="EMBL/GenBank/DDBJ databases">
        <title>Rethinking Asexuality: The Enigmatic Case of Functional Sexual Genes in Lepraria (Stereocaulaceae).</title>
        <authorList>
            <person name="Doellman M."/>
            <person name="Sun Y."/>
            <person name="Barcenas-Pena A."/>
            <person name="Lumbsch H.T."/>
            <person name="Grewe F."/>
        </authorList>
    </citation>
    <scope>NUCLEOTIDE SEQUENCE [LARGE SCALE GENOMIC DNA]</scope>
    <source>
        <strain evidence="2 3">Grewe 0041</strain>
    </source>
</reference>
<evidence type="ECO:0000256" key="1">
    <source>
        <dbReference type="SAM" id="MobiDB-lite"/>
    </source>
</evidence>
<dbReference type="Proteomes" id="UP001590951">
    <property type="component" value="Unassembled WGS sequence"/>
</dbReference>
<name>A0ABR4BAL9_9LECA</name>
<dbReference type="EMBL" id="JBHFEH010000018">
    <property type="protein sequence ID" value="KAL2053911.1"/>
    <property type="molecule type" value="Genomic_DNA"/>
</dbReference>
<keyword evidence="3" id="KW-1185">Reference proteome</keyword>
<sequence>MAPNYTLPRHNRTRSFDTYGAWGSNDHSVPHHSTYPRTLSLDDTYLDADYVSYASFENPYSSRDYPSQLQNGIASRQPHGDNPYASSSRGGLNRDGEWYYPVQRDNERGYSSRRSQSRALGASYPARRTWGDDDNGYSSRRIQDGELGLYEPVHRSWGEDHQRASDNSGYSGNGYLSTPMSTWERENSREQAWNGVGGVYSEASKRYGYDNSGAGTGDYGYSSGRSVYWDSVSEDVCRDRVYGARGSSCSSRIGR</sequence>